<name>A0A0E9TT49_ANGAN</name>
<sequence length="21" mass="2372">MAVCIYITVLLILSRIPSPLR</sequence>
<proteinExistence type="predicted"/>
<dbReference type="AlphaFoldDB" id="A0A0E9TT49"/>
<reference evidence="1" key="1">
    <citation type="submission" date="2014-11" db="EMBL/GenBank/DDBJ databases">
        <authorList>
            <person name="Amaro Gonzalez C."/>
        </authorList>
    </citation>
    <scope>NUCLEOTIDE SEQUENCE</scope>
</reference>
<dbReference type="EMBL" id="GBXM01027573">
    <property type="protein sequence ID" value="JAH81004.1"/>
    <property type="molecule type" value="Transcribed_RNA"/>
</dbReference>
<accession>A0A0E9TT49</accession>
<organism evidence="1">
    <name type="scientific">Anguilla anguilla</name>
    <name type="common">European freshwater eel</name>
    <name type="synonym">Muraena anguilla</name>
    <dbReference type="NCBI Taxonomy" id="7936"/>
    <lineage>
        <taxon>Eukaryota</taxon>
        <taxon>Metazoa</taxon>
        <taxon>Chordata</taxon>
        <taxon>Craniata</taxon>
        <taxon>Vertebrata</taxon>
        <taxon>Euteleostomi</taxon>
        <taxon>Actinopterygii</taxon>
        <taxon>Neopterygii</taxon>
        <taxon>Teleostei</taxon>
        <taxon>Anguilliformes</taxon>
        <taxon>Anguillidae</taxon>
        <taxon>Anguilla</taxon>
    </lineage>
</organism>
<dbReference type="EMBL" id="GBXM01052674">
    <property type="protein sequence ID" value="JAH55903.1"/>
    <property type="molecule type" value="Transcribed_RNA"/>
</dbReference>
<protein>
    <submittedName>
        <fullName evidence="1">Uncharacterized protein</fullName>
    </submittedName>
</protein>
<reference evidence="1" key="2">
    <citation type="journal article" date="2015" name="Fish Shellfish Immunol.">
        <title>Early steps in the European eel (Anguilla anguilla)-Vibrio vulnificus interaction in the gills: Role of the RtxA13 toxin.</title>
        <authorList>
            <person name="Callol A."/>
            <person name="Pajuelo D."/>
            <person name="Ebbesson L."/>
            <person name="Teles M."/>
            <person name="MacKenzie S."/>
            <person name="Amaro C."/>
        </authorList>
    </citation>
    <scope>NUCLEOTIDE SEQUENCE</scope>
</reference>
<evidence type="ECO:0000313" key="1">
    <source>
        <dbReference type="EMBL" id="JAH55903.1"/>
    </source>
</evidence>